<dbReference type="Pfam" id="PF00694">
    <property type="entry name" value="Aconitase_C"/>
    <property type="match status" value="1"/>
</dbReference>
<dbReference type="SUPFAM" id="SSF52016">
    <property type="entry name" value="LeuD/IlvD-like"/>
    <property type="match status" value="1"/>
</dbReference>
<name>A0AAX4NFD6_9ARCH</name>
<evidence type="ECO:0000313" key="4">
    <source>
        <dbReference type="EMBL" id="WYX99662.1"/>
    </source>
</evidence>
<protein>
    <submittedName>
        <fullName evidence="4">3-isopropylmalate dehydratase</fullName>
    </submittedName>
</protein>
<dbReference type="CDD" id="cd01577">
    <property type="entry name" value="IPMI_Swivel"/>
    <property type="match status" value="1"/>
</dbReference>
<evidence type="ECO:0000256" key="2">
    <source>
        <dbReference type="ARBA" id="ARBA00023239"/>
    </source>
</evidence>
<evidence type="ECO:0000256" key="1">
    <source>
        <dbReference type="ARBA" id="ARBA00009869"/>
    </source>
</evidence>
<dbReference type="InterPro" id="IPR015928">
    <property type="entry name" value="Aconitase/3IPM_dehydase_swvl"/>
</dbReference>
<dbReference type="NCBIfam" id="TIGR02087">
    <property type="entry name" value="LEUD_arch"/>
    <property type="match status" value="1"/>
</dbReference>
<keyword evidence="2" id="KW-0456">Lyase</keyword>
<dbReference type="GeneID" id="95966922"/>
<keyword evidence="5" id="KW-1185">Reference proteome</keyword>
<dbReference type="InterPro" id="IPR033940">
    <property type="entry name" value="IPMI_Swivel"/>
</dbReference>
<evidence type="ECO:0000259" key="3">
    <source>
        <dbReference type="Pfam" id="PF00694"/>
    </source>
</evidence>
<dbReference type="EMBL" id="CP133772">
    <property type="protein sequence ID" value="WYX99662.1"/>
    <property type="molecule type" value="Genomic_DNA"/>
</dbReference>
<accession>A0AAX4NFD6</accession>
<dbReference type="Gene3D" id="3.20.19.10">
    <property type="entry name" value="Aconitase, domain 4"/>
    <property type="match status" value="1"/>
</dbReference>
<dbReference type="Proteomes" id="UP001451606">
    <property type="component" value="Chromosome"/>
</dbReference>
<evidence type="ECO:0000313" key="5">
    <source>
        <dbReference type="Proteomes" id="UP001451606"/>
    </source>
</evidence>
<reference evidence="4 5" key="1">
    <citation type="submission" date="2023-09" db="EMBL/GenBank/DDBJ databases">
        <authorList>
            <person name="Golyshina O.V."/>
            <person name="Lunev E.A."/>
            <person name="Bargiela R."/>
            <person name="Gaines M.C."/>
            <person name="Daum B."/>
            <person name="Bale N.J."/>
            <person name="Koenen M."/>
            <person name="Sinninghe Damst J.S."/>
            <person name="Yakimov M."/>
            <person name="Golyshin P.N."/>
        </authorList>
    </citation>
    <scope>NUCLEOTIDE SEQUENCE [LARGE SCALE GENOMIC DNA]</scope>
    <source>
        <strain evidence="4 5">M1</strain>
    </source>
</reference>
<dbReference type="AlphaFoldDB" id="A0AAX4NFD6"/>
<dbReference type="PANTHER" id="PTHR43345">
    <property type="entry name" value="3-ISOPROPYLMALATE DEHYDRATASE SMALL SUBUNIT 2-RELATED-RELATED"/>
    <property type="match status" value="1"/>
</dbReference>
<proteinExistence type="inferred from homology"/>
<gene>
    <name evidence="4" type="ORF">OXIME_000198</name>
</gene>
<dbReference type="KEGG" id="omr:OXIME_000198"/>
<dbReference type="RefSeq" id="WP_393971628.1">
    <property type="nucleotide sequence ID" value="NZ_CP133772.1"/>
</dbReference>
<feature type="domain" description="Aconitase A/isopropylmalate dehydratase small subunit swivel" evidence="3">
    <location>
        <begin position="50"/>
        <end position="98"/>
    </location>
</feature>
<dbReference type="GO" id="GO:0016836">
    <property type="term" value="F:hydro-lyase activity"/>
    <property type="evidence" value="ECO:0007669"/>
    <property type="project" value="InterPro"/>
</dbReference>
<dbReference type="InterPro" id="IPR050075">
    <property type="entry name" value="LeuD"/>
</dbReference>
<dbReference type="InterPro" id="IPR000573">
    <property type="entry name" value="AconitaseA/IPMdHydase_ssu_swvl"/>
</dbReference>
<dbReference type="InterPro" id="IPR011827">
    <property type="entry name" value="LeuD_type2/HacB/DmdB"/>
</dbReference>
<organism evidence="4 5">
    <name type="scientific">Oxyplasma meridianum</name>
    <dbReference type="NCBI Taxonomy" id="3073602"/>
    <lineage>
        <taxon>Archaea</taxon>
        <taxon>Methanobacteriati</taxon>
        <taxon>Thermoplasmatota</taxon>
        <taxon>Thermoplasmata</taxon>
        <taxon>Thermoplasmatales</taxon>
        <taxon>Thermoplasmataceae</taxon>
        <taxon>Oxyplasma</taxon>
    </lineage>
</organism>
<dbReference type="PANTHER" id="PTHR43345:SF2">
    <property type="entry name" value="3-ISOPROPYLMALATE DEHYDRATASE SMALL SUBUNIT 1"/>
    <property type="match status" value="1"/>
</dbReference>
<sequence length="158" mass="17374">MARVFLMGNDIDTDTIAPGGYLHLPLEQQMSHCLESVYPNFSHLVRVGDVVVAGENFGSGSSREQAPLILKRLGIRMVLAKSFSRLFFRNAINVGLYPGILKDTSAFRDGEEVQIDMENHRVISSGGQWIFMPLSGIALDIINSGGMVEFARTMVGKN</sequence>
<comment type="similarity">
    <text evidence="1">Belongs to the LeuD family. LeuD type 2 subfamily.</text>
</comment>